<dbReference type="Proteomes" id="UP001642464">
    <property type="component" value="Unassembled WGS sequence"/>
</dbReference>
<comment type="caution">
    <text evidence="1">The sequence shown here is derived from an EMBL/GenBank/DDBJ whole genome shotgun (WGS) entry which is preliminary data.</text>
</comment>
<reference evidence="1 2" key="1">
    <citation type="submission" date="2024-02" db="EMBL/GenBank/DDBJ databases">
        <authorList>
            <person name="Chen Y."/>
            <person name="Shah S."/>
            <person name="Dougan E. K."/>
            <person name="Thang M."/>
            <person name="Chan C."/>
        </authorList>
    </citation>
    <scope>NUCLEOTIDE SEQUENCE [LARGE SCALE GENOMIC DNA]</scope>
</reference>
<feature type="non-terminal residue" evidence="1">
    <location>
        <position position="1"/>
    </location>
</feature>
<accession>A0ABP0K3J9</accession>
<feature type="non-terminal residue" evidence="1">
    <location>
        <position position="62"/>
    </location>
</feature>
<name>A0ABP0K3J9_9DINO</name>
<dbReference type="EMBL" id="CAXAMM010009779">
    <property type="protein sequence ID" value="CAK9021358.1"/>
    <property type="molecule type" value="Genomic_DNA"/>
</dbReference>
<organism evidence="1 2">
    <name type="scientific">Durusdinium trenchii</name>
    <dbReference type="NCBI Taxonomy" id="1381693"/>
    <lineage>
        <taxon>Eukaryota</taxon>
        <taxon>Sar</taxon>
        <taxon>Alveolata</taxon>
        <taxon>Dinophyceae</taxon>
        <taxon>Suessiales</taxon>
        <taxon>Symbiodiniaceae</taxon>
        <taxon>Durusdinium</taxon>
    </lineage>
</organism>
<proteinExistence type="predicted"/>
<sequence length="62" mass="6530">RPEIPPVLAQNFMSRSQLAGAEASCSQLKVLALGDALMEISDCAPVAATNYHPAAPRPRPVT</sequence>
<evidence type="ECO:0000313" key="1">
    <source>
        <dbReference type="EMBL" id="CAK9021358.1"/>
    </source>
</evidence>
<evidence type="ECO:0000313" key="2">
    <source>
        <dbReference type="Proteomes" id="UP001642464"/>
    </source>
</evidence>
<protein>
    <submittedName>
        <fullName evidence="1">Uncharacterized protein</fullName>
    </submittedName>
</protein>
<gene>
    <name evidence="1" type="ORF">SCF082_LOCUS15314</name>
</gene>
<keyword evidence="2" id="KW-1185">Reference proteome</keyword>